<evidence type="ECO:0000256" key="4">
    <source>
        <dbReference type="ARBA" id="ARBA00016065"/>
    </source>
</evidence>
<name>A0A9P5QAH5_9AGAR</name>
<proteinExistence type="inferred from homology"/>
<dbReference type="GO" id="GO:0003682">
    <property type="term" value="F:chromatin binding"/>
    <property type="evidence" value="ECO:0007669"/>
    <property type="project" value="TreeGrafter"/>
</dbReference>
<evidence type="ECO:0000256" key="3">
    <source>
        <dbReference type="ARBA" id="ARBA00009471"/>
    </source>
</evidence>
<dbReference type="Proteomes" id="UP000772434">
    <property type="component" value="Unassembled WGS sequence"/>
</dbReference>
<dbReference type="InterPro" id="IPR022816">
    <property type="entry name" value="Condensin_barren_su2"/>
</dbReference>
<feature type="region of interest" description="Disordered" evidence="12">
    <location>
        <begin position="391"/>
        <end position="446"/>
    </location>
</feature>
<feature type="region of interest" description="Disordered" evidence="12">
    <location>
        <begin position="483"/>
        <end position="508"/>
    </location>
</feature>
<dbReference type="PANTHER" id="PTHR13108:SF9">
    <property type="entry name" value="CONDENSIN COMPLEX SUBUNIT 2"/>
    <property type="match status" value="1"/>
</dbReference>
<keyword evidence="10 11" id="KW-0131">Cell cycle</keyword>
<dbReference type="OrthoDB" id="362021at2759"/>
<dbReference type="GO" id="GO:0051301">
    <property type="term" value="P:cell division"/>
    <property type="evidence" value="ECO:0007669"/>
    <property type="project" value="UniProtKB-KW"/>
</dbReference>
<keyword evidence="5" id="KW-0158">Chromosome</keyword>
<dbReference type="EMBL" id="JADNRY010000002">
    <property type="protein sequence ID" value="KAF9078189.1"/>
    <property type="molecule type" value="Genomic_DNA"/>
</dbReference>
<gene>
    <name evidence="13" type="ORF">BDP27DRAFT_1441472</name>
</gene>
<evidence type="ECO:0000256" key="12">
    <source>
        <dbReference type="SAM" id="MobiDB-lite"/>
    </source>
</evidence>
<keyword evidence="6" id="KW-0963">Cytoplasm</keyword>
<dbReference type="GO" id="GO:0005737">
    <property type="term" value="C:cytoplasm"/>
    <property type="evidence" value="ECO:0007669"/>
    <property type="project" value="UniProtKB-SubCell"/>
</dbReference>
<comment type="subcellular location">
    <subcellularLocation>
        <location evidence="1">Chromosome</location>
    </subcellularLocation>
    <subcellularLocation>
        <location evidence="2">Cytoplasm</location>
    </subcellularLocation>
</comment>
<feature type="compositionally biased region" description="Polar residues" evidence="12">
    <location>
        <begin position="91"/>
        <end position="105"/>
    </location>
</feature>
<feature type="compositionally biased region" description="Acidic residues" evidence="12">
    <location>
        <begin position="12"/>
        <end position="21"/>
    </location>
</feature>
<evidence type="ECO:0000256" key="1">
    <source>
        <dbReference type="ARBA" id="ARBA00004286"/>
    </source>
</evidence>
<accession>A0A9P5QAH5</accession>
<comment type="similarity">
    <text evidence="3 11">Belongs to the CND2 (condensin subunit 2) family.</text>
</comment>
<evidence type="ECO:0000256" key="7">
    <source>
        <dbReference type="ARBA" id="ARBA00022618"/>
    </source>
</evidence>
<evidence type="ECO:0000313" key="14">
    <source>
        <dbReference type="Proteomes" id="UP000772434"/>
    </source>
</evidence>
<feature type="compositionally biased region" description="Polar residues" evidence="12">
    <location>
        <begin position="1"/>
        <end position="10"/>
    </location>
</feature>
<evidence type="ECO:0000256" key="2">
    <source>
        <dbReference type="ARBA" id="ARBA00004496"/>
    </source>
</evidence>
<dbReference type="GO" id="GO:0000796">
    <property type="term" value="C:condensin complex"/>
    <property type="evidence" value="ECO:0007669"/>
    <property type="project" value="InterPro"/>
</dbReference>
<organism evidence="13 14">
    <name type="scientific">Rhodocollybia butyracea</name>
    <dbReference type="NCBI Taxonomy" id="206335"/>
    <lineage>
        <taxon>Eukaryota</taxon>
        <taxon>Fungi</taxon>
        <taxon>Dikarya</taxon>
        <taxon>Basidiomycota</taxon>
        <taxon>Agaricomycotina</taxon>
        <taxon>Agaricomycetes</taxon>
        <taxon>Agaricomycetidae</taxon>
        <taxon>Agaricales</taxon>
        <taxon>Marasmiineae</taxon>
        <taxon>Omphalotaceae</taxon>
        <taxon>Rhodocollybia</taxon>
    </lineage>
</organism>
<feature type="compositionally biased region" description="Acidic residues" evidence="12">
    <location>
        <begin position="643"/>
        <end position="658"/>
    </location>
</feature>
<feature type="region of interest" description="Disordered" evidence="12">
    <location>
        <begin position="533"/>
        <end position="566"/>
    </location>
</feature>
<feature type="compositionally biased region" description="Basic and acidic residues" evidence="12">
    <location>
        <begin position="553"/>
        <end position="566"/>
    </location>
</feature>
<sequence>MARAANSSQPLYDDDDSDPGTESETPKQRTGTRKRLSEAYNPDLDASFASDSGIRAHKSSVDINDDAAEKRRRRKSTKIAVNENAVAGPSSEGNDLADTSRTAKQKQQLTTVAPLVPLVKEPIDIMSSKFEEWMKLTTDNKITATNSWENALIDYFHEMSLLRNTDDNTINFQRASCTLDGCVKIWTSRVDSVGSETAKLVSNLASGGNIDDDDDDDAGSDDPDRELNKEKKKRATRRTTQLVEAAQLKNKKPDLEFSIDPLFRKTCADFDEGGAQGLLMNHLSLGVGQDGNLRVVFDASDSMSKAEEEEGNFEEPEDLIDLTQLRAQFFPDLDALKSKVISQELSDFCFAQDPSATDETTFFQDNTMADDDGDDGIDAFAAMADAPAGEDFFAGDDTGGDDYGGGMGMMDQDDFGDGNSNGSVGPPGDGQGGGPFVPFDPRNAPNQRDLMLAMNDEDGGGMMDYFDKNFAQNWAGPEHWKMRKPVRRSDADPAAKATKPRKEKKEPNRIDFLTPLDPNKSWKTVAEELFAPPGKGASINMAGTSATAKKRKTKDEKKRDNHCLPDDMHFSSRQLVTLFLKPKFSLKMRGQRAPAPTNAEGEVDENFWAQAAADQAAGRNDDDMDDNAAGDAIPFNTQFFHDDYDDGPGFDDAYDGDGGEGSGPVDPGEQDLLAVAQGQTRRVKPEAVRFSKRAKRVDVRKLKENIWKGLNIDELTPKKNAEDMDVDDDDDDVPEPVKPKEARQFTSVISNLQKSYPRDKMEEISTSFCFICLLHLANEQGLKLENNATSLLAGDSVDMKIGNIWDLKVYRDPEVSQTA</sequence>
<feature type="compositionally biased region" description="Gly residues" evidence="12">
    <location>
        <begin position="425"/>
        <end position="435"/>
    </location>
</feature>
<evidence type="ECO:0000256" key="10">
    <source>
        <dbReference type="ARBA" id="ARBA00023306"/>
    </source>
</evidence>
<comment type="caution">
    <text evidence="13">The sequence shown here is derived from an EMBL/GenBank/DDBJ whole genome shotgun (WGS) entry which is preliminary data.</text>
</comment>
<feature type="region of interest" description="Disordered" evidence="12">
    <location>
        <begin position="638"/>
        <end position="669"/>
    </location>
</feature>
<keyword evidence="14" id="KW-1185">Reference proteome</keyword>
<feature type="region of interest" description="Disordered" evidence="12">
    <location>
        <begin position="1"/>
        <end position="105"/>
    </location>
</feature>
<evidence type="ECO:0000313" key="13">
    <source>
        <dbReference type="EMBL" id="KAF9078189.1"/>
    </source>
</evidence>
<dbReference type="Pfam" id="PF05786">
    <property type="entry name" value="Cnd2"/>
    <property type="match status" value="1"/>
</dbReference>
<dbReference type="PANTHER" id="PTHR13108">
    <property type="entry name" value="CONDENSIN COMPLEX SUBUNIT 2"/>
    <property type="match status" value="1"/>
</dbReference>
<dbReference type="PIRSF" id="PIRSF017126">
    <property type="entry name" value="Condensin_H"/>
    <property type="match status" value="1"/>
</dbReference>
<feature type="compositionally biased region" description="Acidic residues" evidence="12">
    <location>
        <begin position="210"/>
        <end position="224"/>
    </location>
</feature>
<evidence type="ECO:0000256" key="9">
    <source>
        <dbReference type="ARBA" id="ARBA00023067"/>
    </source>
</evidence>
<reference evidence="13" key="1">
    <citation type="submission" date="2020-11" db="EMBL/GenBank/DDBJ databases">
        <authorList>
            <consortium name="DOE Joint Genome Institute"/>
            <person name="Ahrendt S."/>
            <person name="Riley R."/>
            <person name="Andreopoulos W."/>
            <person name="Labutti K."/>
            <person name="Pangilinan J."/>
            <person name="Ruiz-Duenas F.J."/>
            <person name="Barrasa J.M."/>
            <person name="Sanchez-Garcia M."/>
            <person name="Camarero S."/>
            <person name="Miyauchi S."/>
            <person name="Serrano A."/>
            <person name="Linde D."/>
            <person name="Babiker R."/>
            <person name="Drula E."/>
            <person name="Ayuso-Fernandez I."/>
            <person name="Pacheco R."/>
            <person name="Padilla G."/>
            <person name="Ferreira P."/>
            <person name="Barriuso J."/>
            <person name="Kellner H."/>
            <person name="Castanera R."/>
            <person name="Alfaro M."/>
            <person name="Ramirez L."/>
            <person name="Pisabarro A.G."/>
            <person name="Kuo A."/>
            <person name="Tritt A."/>
            <person name="Lipzen A."/>
            <person name="He G."/>
            <person name="Yan M."/>
            <person name="Ng V."/>
            <person name="Cullen D."/>
            <person name="Martin F."/>
            <person name="Rosso M.-N."/>
            <person name="Henrissat B."/>
            <person name="Hibbett D."/>
            <person name="Martinez A.T."/>
            <person name="Grigoriev I.V."/>
        </authorList>
    </citation>
    <scope>NUCLEOTIDE SEQUENCE</scope>
    <source>
        <strain evidence="13">AH 40177</strain>
    </source>
</reference>
<keyword evidence="8 11" id="KW-0498">Mitosis</keyword>
<evidence type="ECO:0000256" key="11">
    <source>
        <dbReference type="PIRNR" id="PIRNR017126"/>
    </source>
</evidence>
<evidence type="ECO:0000256" key="8">
    <source>
        <dbReference type="ARBA" id="ARBA00022776"/>
    </source>
</evidence>
<keyword evidence="7 11" id="KW-0132">Cell division</keyword>
<comment type="function">
    <text evidence="11">Regulatory subunit of the condensin complex, a complex required for conversion of interphase chromatin into mitotic-like condense chromosomes.</text>
</comment>
<dbReference type="GO" id="GO:0007076">
    <property type="term" value="P:mitotic chromosome condensation"/>
    <property type="evidence" value="ECO:0007669"/>
    <property type="project" value="InterPro"/>
</dbReference>
<dbReference type="AlphaFoldDB" id="A0A9P5QAH5"/>
<keyword evidence="9 11" id="KW-0226">DNA condensation</keyword>
<protein>
    <recommendedName>
        <fullName evidence="4 11">Condensin complex subunit 2</fullName>
    </recommendedName>
</protein>
<feature type="region of interest" description="Disordered" evidence="12">
    <location>
        <begin position="206"/>
        <end position="238"/>
    </location>
</feature>
<evidence type="ECO:0000256" key="5">
    <source>
        <dbReference type="ARBA" id="ARBA00022454"/>
    </source>
</evidence>
<evidence type="ECO:0000256" key="6">
    <source>
        <dbReference type="ARBA" id="ARBA00022490"/>
    </source>
</evidence>